<dbReference type="EMBL" id="JDSQ01000013">
    <property type="protein sequence ID" value="EWS77867.1"/>
    <property type="molecule type" value="Genomic_DNA"/>
</dbReference>
<reference evidence="2 4" key="1">
    <citation type="journal article" date="2014" name="Genome Announc.">
        <title>Draft Genome Sequence of Xylella fastidiosa Pear Leaf Scorch Strain in Taiwan.</title>
        <authorList>
            <person name="Su C.C."/>
            <person name="Deng W.L."/>
            <person name="Jan F.J."/>
            <person name="Chang C.J."/>
            <person name="Huang H."/>
            <person name="Chen J."/>
        </authorList>
    </citation>
    <scope>NUCLEOTIDE SEQUENCE [LARGE SCALE GENOMIC DNA]</scope>
    <source>
        <strain evidence="2 4">PLS229</strain>
    </source>
</reference>
<evidence type="ECO:0000313" key="5">
    <source>
        <dbReference type="Proteomes" id="UP001430701"/>
    </source>
</evidence>
<accession>Z9JJC7</accession>
<name>Z9JJC7_9GAMM</name>
<dbReference type="OrthoDB" id="6062179at2"/>
<proteinExistence type="predicted"/>
<keyword evidence="5" id="KW-1185">Reference proteome</keyword>
<reference evidence="3" key="2">
    <citation type="submission" date="2021-11" db="EMBL/GenBank/DDBJ databases">
        <title>Genome sequence of Xylella taiwanensis PLS432.</title>
        <authorList>
            <person name="Weng L.-W."/>
            <person name="Su C.-C."/>
            <person name="Tsai C.-W."/>
            <person name="Kuo C.-H."/>
        </authorList>
    </citation>
    <scope>NUCLEOTIDE SEQUENCE</scope>
    <source>
        <strain evidence="3">PLS432</strain>
    </source>
</reference>
<organism evidence="2 4">
    <name type="scientific">Xylella taiwanensis</name>
    <dbReference type="NCBI Taxonomy" id="1444770"/>
    <lineage>
        <taxon>Bacteria</taxon>
        <taxon>Pseudomonadati</taxon>
        <taxon>Pseudomonadota</taxon>
        <taxon>Gammaproteobacteria</taxon>
        <taxon>Lysobacterales</taxon>
        <taxon>Lysobacteraceae</taxon>
        <taxon>Xylella</taxon>
    </lineage>
</organism>
<dbReference type="EMBL" id="JAJPPU010000001">
    <property type="protein sequence ID" value="MCD8472347.1"/>
    <property type="molecule type" value="Genomic_DNA"/>
</dbReference>
<dbReference type="Proteomes" id="UP000020406">
    <property type="component" value="Unassembled WGS sequence"/>
</dbReference>
<dbReference type="AlphaFoldDB" id="Z9JJC7"/>
<feature type="transmembrane region" description="Helical" evidence="1">
    <location>
        <begin position="28"/>
        <end position="52"/>
    </location>
</feature>
<keyword evidence="1" id="KW-0472">Membrane</keyword>
<dbReference type="GeneID" id="68901363"/>
<dbReference type="PATRIC" id="fig|1444770.3.peg.2086"/>
<dbReference type="STRING" id="1444770.AF72_08800"/>
<dbReference type="Proteomes" id="UP001430701">
    <property type="component" value="Unassembled WGS sequence"/>
</dbReference>
<keyword evidence="1" id="KW-1133">Transmembrane helix</keyword>
<dbReference type="KEGG" id="xtw:AB672_08665"/>
<evidence type="ECO:0000313" key="4">
    <source>
        <dbReference type="Proteomes" id="UP000020406"/>
    </source>
</evidence>
<gene>
    <name evidence="2" type="ORF">AF72_08800</name>
    <name evidence="3" type="ORF">LPH55_02380</name>
</gene>
<feature type="transmembrane region" description="Helical" evidence="1">
    <location>
        <begin position="154"/>
        <end position="179"/>
    </location>
</feature>
<keyword evidence="1" id="KW-0812">Transmembrane</keyword>
<evidence type="ECO:0000313" key="2">
    <source>
        <dbReference type="EMBL" id="EWS77867.1"/>
    </source>
</evidence>
<protein>
    <submittedName>
        <fullName evidence="2">Uncharacterized protein</fullName>
    </submittedName>
</protein>
<feature type="transmembrane region" description="Helical" evidence="1">
    <location>
        <begin position="72"/>
        <end position="92"/>
    </location>
</feature>
<feature type="transmembrane region" description="Helical" evidence="1">
    <location>
        <begin position="104"/>
        <end position="123"/>
    </location>
</feature>
<dbReference type="RefSeq" id="WP_038271519.1">
    <property type="nucleotide sequence ID" value="NZ_CP053627.1"/>
</dbReference>
<evidence type="ECO:0000256" key="1">
    <source>
        <dbReference type="SAM" id="Phobius"/>
    </source>
</evidence>
<comment type="caution">
    <text evidence="2">The sequence shown here is derived from an EMBL/GenBank/DDBJ whole genome shotgun (WGS) entry which is preliminary data.</text>
</comment>
<sequence>MVNAASWRSILKIKFNELKEFIADHGRYILAVFFFVPMIISQCAILMGATDIGFVSGWETSYREAFGGAEGYSLTVVMYWVMSPLAFLWVHSKVNYQGMSLKKAIIMIPAIWLLSIFFGVFLFKGVFVTPLDGTHVSFIGRRFAGGQFFSLGRWHFGFCMIYASFVWVSALIWYGTLYLSLRLILNRL</sequence>
<evidence type="ECO:0000313" key="3">
    <source>
        <dbReference type="EMBL" id="MCD8472347.1"/>
    </source>
</evidence>